<evidence type="ECO:0000313" key="4">
    <source>
        <dbReference type="EMBL" id="KAJ3179391.1"/>
    </source>
</evidence>
<proteinExistence type="predicted"/>
<organism evidence="4 5">
    <name type="scientific">Geranomyces variabilis</name>
    <dbReference type="NCBI Taxonomy" id="109894"/>
    <lineage>
        <taxon>Eukaryota</taxon>
        <taxon>Fungi</taxon>
        <taxon>Fungi incertae sedis</taxon>
        <taxon>Chytridiomycota</taxon>
        <taxon>Chytridiomycota incertae sedis</taxon>
        <taxon>Chytridiomycetes</taxon>
        <taxon>Spizellomycetales</taxon>
        <taxon>Powellomycetaceae</taxon>
        <taxon>Geranomyces</taxon>
    </lineage>
</organism>
<evidence type="ECO:0000256" key="1">
    <source>
        <dbReference type="ARBA" id="ARBA00022525"/>
    </source>
</evidence>
<keyword evidence="5" id="KW-1185">Reference proteome</keyword>
<comment type="caution">
    <text evidence="4">The sequence shown here is derived from an EMBL/GenBank/DDBJ whole genome shotgun (WGS) entry which is preliminary data.</text>
</comment>
<dbReference type="Pfam" id="PF00746">
    <property type="entry name" value="Gram_pos_anchor"/>
    <property type="match status" value="1"/>
</dbReference>
<keyword evidence="2" id="KW-0812">Transmembrane</keyword>
<keyword evidence="2" id="KW-0472">Membrane</keyword>
<accession>A0AAD5TKP0</accession>
<name>A0AAD5TKP0_9FUNG</name>
<keyword evidence="2" id="KW-1133">Transmembrane helix</keyword>
<dbReference type="AlphaFoldDB" id="A0AAD5TKP0"/>
<evidence type="ECO:0000313" key="5">
    <source>
        <dbReference type="Proteomes" id="UP001212152"/>
    </source>
</evidence>
<dbReference type="Proteomes" id="UP001212152">
    <property type="component" value="Unassembled WGS sequence"/>
</dbReference>
<evidence type="ECO:0000259" key="3">
    <source>
        <dbReference type="Pfam" id="PF00746"/>
    </source>
</evidence>
<sequence length="234" mass="24586">MSDNTANFASSTSVPQLPNTGRLALYTLFGVASVVGSGAAYFFLVWRRKQHTKKTRELREAAGQPQAWAVYTAPNGQNLWYPVGTVLQPGGVPLQQVTGIPMPFPPPGVPIPTSVPVQGPYPPGGGGGGGGGGREGGYVHGPQLQQGMYGLPDHSAGAAAPGQVGGGIVGAPTHEEMRVDPRMPRNDTISLQQGKDRAAGVGDPTMPWNELTLMPEEQETSTRLRTSPVRADFH</sequence>
<dbReference type="InterPro" id="IPR019931">
    <property type="entry name" value="LPXTG_anchor"/>
</dbReference>
<protein>
    <recommendedName>
        <fullName evidence="3">Gram-positive cocci surface proteins LPxTG domain-containing protein</fullName>
    </recommendedName>
</protein>
<dbReference type="EMBL" id="JADGJQ010000021">
    <property type="protein sequence ID" value="KAJ3179391.1"/>
    <property type="molecule type" value="Genomic_DNA"/>
</dbReference>
<evidence type="ECO:0000256" key="2">
    <source>
        <dbReference type="SAM" id="Phobius"/>
    </source>
</evidence>
<feature type="domain" description="Gram-positive cocci surface proteins LPxTG" evidence="3">
    <location>
        <begin position="11"/>
        <end position="49"/>
    </location>
</feature>
<reference evidence="4" key="1">
    <citation type="submission" date="2020-05" db="EMBL/GenBank/DDBJ databases">
        <title>Phylogenomic resolution of chytrid fungi.</title>
        <authorList>
            <person name="Stajich J.E."/>
            <person name="Amses K."/>
            <person name="Simmons R."/>
            <person name="Seto K."/>
            <person name="Myers J."/>
            <person name="Bonds A."/>
            <person name="Quandt C.A."/>
            <person name="Barry K."/>
            <person name="Liu P."/>
            <person name="Grigoriev I."/>
            <person name="Longcore J.E."/>
            <person name="James T.Y."/>
        </authorList>
    </citation>
    <scope>NUCLEOTIDE SEQUENCE</scope>
    <source>
        <strain evidence="4">JEL0379</strain>
    </source>
</reference>
<feature type="transmembrane region" description="Helical" evidence="2">
    <location>
        <begin position="23"/>
        <end position="46"/>
    </location>
</feature>
<keyword evidence="1" id="KW-0964">Secreted</keyword>
<gene>
    <name evidence="4" type="ORF">HDU87_003001</name>
</gene>